<gene>
    <name evidence="1" type="ORF">CLIB1444_12S01288</name>
</gene>
<name>A0ACA9YEU6_9ASCO</name>
<dbReference type="EMBL" id="CALSDN010000012">
    <property type="protein sequence ID" value="CAH6722968.1"/>
    <property type="molecule type" value="Genomic_DNA"/>
</dbReference>
<dbReference type="Proteomes" id="UP001152531">
    <property type="component" value="Unassembled WGS sequence"/>
</dbReference>
<evidence type="ECO:0000313" key="1">
    <source>
        <dbReference type="EMBL" id="CAH6722968.1"/>
    </source>
</evidence>
<sequence>MNSTIEDGQNNSQGPSIIGNRDPYLDGSDENRVNHELRPQRASFRRSVSEGPQVPILKVFKVHPDASIPEVVRVLKSSSMVILNQVSQPYQRRTNSRSRHHQLYYLTHKVQGLIPTERKTRPKKPIDYAEGQLPPGLTYEDLFKRCSTPPSKRRRVGDTKSSPIFIFSSSGAEPHIQDVNTNNPFNEDEEYVHYDGLQDELPHESDSMSMIDGASSHTLLELNSDPEKAPRSGSQSDNVTNELPQTYKVPSPEEQSFPELNEEPNANVGSRPNSGGELHVVSQPQNFSSDTHLITVAENFGLFVLAASRQGVDGVNNETLANGEVLNSVENRSRSSYIKDSQLDETSKRIEPHPQNHSPVHELNRENVKPKLISSQQLFDYLNQIDQQSTHRFNAETNSYSCLLNNPASGIPQPLNYPHPIDPPQTVNTPQPVDLPHFFSLPQPVNIPQLFNFPQPVVPQASNFPQPVVPQASNFPQPVNIPQVFNLPQPVIPHVFNLPQPVNIPQASNFPQPVVLQFFYLPQPVYNPQVFNQP</sequence>
<proteinExistence type="predicted"/>
<evidence type="ECO:0000313" key="2">
    <source>
        <dbReference type="Proteomes" id="UP001152531"/>
    </source>
</evidence>
<protein>
    <submittedName>
        <fullName evidence="1">Uncharacterized protein</fullName>
    </submittedName>
</protein>
<reference evidence="1" key="1">
    <citation type="submission" date="2022-06" db="EMBL/GenBank/DDBJ databases">
        <authorList>
            <person name="Legras J.-L."/>
            <person name="Devillers H."/>
            <person name="Grondin C."/>
        </authorList>
    </citation>
    <scope>NUCLEOTIDE SEQUENCE</scope>
    <source>
        <strain evidence="1">CLIB 1444</strain>
    </source>
</reference>
<organism evidence="1 2">
    <name type="scientific">[Candida] jaroonii</name>
    <dbReference type="NCBI Taxonomy" id="467808"/>
    <lineage>
        <taxon>Eukaryota</taxon>
        <taxon>Fungi</taxon>
        <taxon>Dikarya</taxon>
        <taxon>Ascomycota</taxon>
        <taxon>Saccharomycotina</taxon>
        <taxon>Pichiomycetes</taxon>
        <taxon>Debaryomycetaceae</taxon>
        <taxon>Yamadazyma</taxon>
    </lineage>
</organism>
<keyword evidence="2" id="KW-1185">Reference proteome</keyword>
<accession>A0ACA9YEU6</accession>
<comment type="caution">
    <text evidence="1">The sequence shown here is derived from an EMBL/GenBank/DDBJ whole genome shotgun (WGS) entry which is preliminary data.</text>
</comment>